<evidence type="ECO:0000256" key="2">
    <source>
        <dbReference type="ARBA" id="ARBA00023125"/>
    </source>
</evidence>
<dbReference type="InterPro" id="IPR035965">
    <property type="entry name" value="PAS-like_dom_sf"/>
</dbReference>
<dbReference type="SMART" id="SM00342">
    <property type="entry name" value="HTH_ARAC"/>
    <property type="match status" value="1"/>
</dbReference>
<dbReference type="PROSITE" id="PS50112">
    <property type="entry name" value="PAS"/>
    <property type="match status" value="1"/>
</dbReference>
<proteinExistence type="predicted"/>
<dbReference type="InterPro" id="IPR018062">
    <property type="entry name" value="HTH_AraC-typ_CS"/>
</dbReference>
<protein>
    <recommendedName>
        <fullName evidence="8">AraC family transcriptional regulator</fullName>
    </recommendedName>
</protein>
<dbReference type="OrthoDB" id="9799345at2"/>
<evidence type="ECO:0000256" key="3">
    <source>
        <dbReference type="ARBA" id="ARBA00023163"/>
    </source>
</evidence>
<reference evidence="6 7" key="1">
    <citation type="submission" date="2016-10" db="EMBL/GenBank/DDBJ databases">
        <title>Evaluation of Human, Animal and Environmental Mycobacterium chelonae Isolates by Core Genome Phylogenomic Analysis, Targeted Gene Comparison, and Anti-microbial Susceptibility Patterns: A Tale of Mistaken Identities.</title>
        <authorList>
            <person name="Fogelson S.B."/>
            <person name="Camus A.C."/>
            <person name="Lorenz W."/>
            <person name="Vasireddy R."/>
            <person name="Vasireddy S."/>
            <person name="Smith T."/>
            <person name="Brown-Elliott B.A."/>
            <person name="Wallace R.J.Jr."/>
            <person name="Hasan N.A."/>
            <person name="Reischl U."/>
            <person name="Sanchez S."/>
        </authorList>
    </citation>
    <scope>NUCLEOTIDE SEQUENCE [LARGE SCALE GENOMIC DNA]</scope>
    <source>
        <strain evidence="6 7">24999</strain>
    </source>
</reference>
<evidence type="ECO:0008006" key="8">
    <source>
        <dbReference type="Google" id="ProtNLM"/>
    </source>
</evidence>
<dbReference type="GO" id="GO:0003700">
    <property type="term" value="F:DNA-binding transcription factor activity"/>
    <property type="evidence" value="ECO:0007669"/>
    <property type="project" value="InterPro"/>
</dbReference>
<dbReference type="PANTHER" id="PTHR46796">
    <property type="entry name" value="HTH-TYPE TRANSCRIPTIONAL ACTIVATOR RHAS-RELATED"/>
    <property type="match status" value="1"/>
</dbReference>
<feature type="domain" description="PAS" evidence="5">
    <location>
        <begin position="13"/>
        <end position="50"/>
    </location>
</feature>
<dbReference type="EMBL" id="MLHV01000005">
    <property type="protein sequence ID" value="OHU05645.1"/>
    <property type="molecule type" value="Genomic_DNA"/>
</dbReference>
<evidence type="ECO:0000256" key="1">
    <source>
        <dbReference type="ARBA" id="ARBA00023015"/>
    </source>
</evidence>
<keyword evidence="2" id="KW-0238">DNA-binding</keyword>
<dbReference type="RefSeq" id="WP_070944228.1">
    <property type="nucleotide sequence ID" value="NZ_MLCL01000089.1"/>
</dbReference>
<evidence type="ECO:0000259" key="4">
    <source>
        <dbReference type="PROSITE" id="PS01124"/>
    </source>
</evidence>
<sequence>MGTRTSHATNPLGTAALLAVIDIAPTPLWVIDADGTVALANRAALDTLGYRSAGEVIGAPSHDTLHEWRPDGSRYPSHSCPIMEERLSCTPDHEWFITRAGQPIPVTWSARPLGIEGSRLLSFCDATERVAAQHAVADEHDVRAAVEAAAVPSRTQLRARLLSHVHARFRDPDFTPTTLAAEVHLSLRSVQQLLAEAGRSPATEIRHKRLELASALITQGSSVSQACRSSGFTDPGTFNRAFRRRFGSSPSEWARRSG</sequence>
<dbReference type="SUPFAM" id="SSF46689">
    <property type="entry name" value="Homeodomain-like"/>
    <property type="match status" value="1"/>
</dbReference>
<dbReference type="PROSITE" id="PS01124">
    <property type="entry name" value="HTH_ARAC_FAMILY_2"/>
    <property type="match status" value="1"/>
</dbReference>
<organism evidence="6 7">
    <name type="scientific">Mycobacterium syngnathidarum</name>
    <dbReference type="NCBI Taxonomy" id="1908205"/>
    <lineage>
        <taxon>Bacteria</taxon>
        <taxon>Bacillati</taxon>
        <taxon>Actinomycetota</taxon>
        <taxon>Actinomycetes</taxon>
        <taxon>Mycobacteriales</taxon>
        <taxon>Mycobacteriaceae</taxon>
        <taxon>Mycobacterium</taxon>
    </lineage>
</organism>
<dbReference type="PANTHER" id="PTHR46796:SF6">
    <property type="entry name" value="ARAC SUBFAMILY"/>
    <property type="match status" value="1"/>
</dbReference>
<evidence type="ECO:0000313" key="6">
    <source>
        <dbReference type="EMBL" id="OHU05645.1"/>
    </source>
</evidence>
<comment type="caution">
    <text evidence="6">The sequence shown here is derived from an EMBL/GenBank/DDBJ whole genome shotgun (WGS) entry which is preliminary data.</text>
</comment>
<dbReference type="NCBIfam" id="TIGR00229">
    <property type="entry name" value="sensory_box"/>
    <property type="match status" value="1"/>
</dbReference>
<gene>
    <name evidence="6" type="ORF">BKG61_07125</name>
</gene>
<dbReference type="InterPro" id="IPR009057">
    <property type="entry name" value="Homeodomain-like_sf"/>
</dbReference>
<accession>A0A1Q9W384</accession>
<keyword evidence="3" id="KW-0804">Transcription</keyword>
<dbReference type="Pfam" id="PF00989">
    <property type="entry name" value="PAS"/>
    <property type="match status" value="1"/>
</dbReference>
<evidence type="ECO:0000313" key="7">
    <source>
        <dbReference type="Proteomes" id="UP000179636"/>
    </source>
</evidence>
<dbReference type="InterPro" id="IPR018060">
    <property type="entry name" value="HTH_AraC"/>
</dbReference>
<dbReference type="InterPro" id="IPR050204">
    <property type="entry name" value="AraC_XylS_family_regulators"/>
</dbReference>
<dbReference type="InterPro" id="IPR000014">
    <property type="entry name" value="PAS"/>
</dbReference>
<dbReference type="AlphaFoldDB" id="A0A1Q9W384"/>
<keyword evidence="1" id="KW-0805">Transcription regulation</keyword>
<dbReference type="SUPFAM" id="SSF55785">
    <property type="entry name" value="PYP-like sensor domain (PAS domain)"/>
    <property type="match status" value="1"/>
</dbReference>
<dbReference type="GO" id="GO:0043565">
    <property type="term" value="F:sequence-specific DNA binding"/>
    <property type="evidence" value="ECO:0007669"/>
    <property type="project" value="InterPro"/>
</dbReference>
<dbReference type="SMART" id="SM00091">
    <property type="entry name" value="PAS"/>
    <property type="match status" value="1"/>
</dbReference>
<dbReference type="InterPro" id="IPR013767">
    <property type="entry name" value="PAS_fold"/>
</dbReference>
<feature type="domain" description="HTH araC/xylS-type" evidence="4">
    <location>
        <begin position="159"/>
        <end position="256"/>
    </location>
</feature>
<keyword evidence="7" id="KW-1185">Reference proteome</keyword>
<name>A0A1Q9W384_9MYCO</name>
<dbReference type="Gene3D" id="3.30.450.20">
    <property type="entry name" value="PAS domain"/>
    <property type="match status" value="1"/>
</dbReference>
<dbReference type="PROSITE" id="PS00041">
    <property type="entry name" value="HTH_ARAC_FAMILY_1"/>
    <property type="match status" value="1"/>
</dbReference>
<dbReference type="CDD" id="cd00130">
    <property type="entry name" value="PAS"/>
    <property type="match status" value="1"/>
</dbReference>
<dbReference type="Pfam" id="PF12833">
    <property type="entry name" value="HTH_18"/>
    <property type="match status" value="1"/>
</dbReference>
<dbReference type="Proteomes" id="UP000179636">
    <property type="component" value="Unassembled WGS sequence"/>
</dbReference>
<dbReference type="Gene3D" id="1.10.10.60">
    <property type="entry name" value="Homeodomain-like"/>
    <property type="match status" value="1"/>
</dbReference>
<evidence type="ECO:0000259" key="5">
    <source>
        <dbReference type="PROSITE" id="PS50112"/>
    </source>
</evidence>
<dbReference type="STRING" id="1908205.BKG60_26160"/>
<accession>A0A1S1KEK1</accession>